<evidence type="ECO:0000313" key="22">
    <source>
        <dbReference type="Proteomes" id="UP000006380"/>
    </source>
</evidence>
<feature type="binding site" evidence="17">
    <location>
        <position position="409"/>
    </location>
    <ligand>
        <name>AMP</name>
        <dbReference type="ChEBI" id="CHEBI:456215"/>
    </ligand>
</feature>
<feature type="binding site" evidence="17">
    <location>
        <position position="410"/>
    </location>
    <ligand>
        <name>(6S)-NADPHX</name>
        <dbReference type="ChEBI" id="CHEBI:64076"/>
    </ligand>
</feature>
<feature type="binding site" evidence="17">
    <location>
        <position position="338"/>
    </location>
    <ligand>
        <name>(6S)-NADPHX</name>
        <dbReference type="ChEBI" id="CHEBI:64076"/>
    </ligand>
</feature>
<dbReference type="GO" id="GO:0046872">
    <property type="term" value="F:metal ion binding"/>
    <property type="evidence" value="ECO:0007669"/>
    <property type="project" value="UniProtKB-UniRule"/>
</dbReference>
<dbReference type="CDD" id="cd01171">
    <property type="entry name" value="YXKO-related"/>
    <property type="match status" value="1"/>
</dbReference>
<dbReference type="InterPro" id="IPR030677">
    <property type="entry name" value="Nnr"/>
</dbReference>
<gene>
    <name evidence="17" type="primary">nnrD</name>
    <name evidence="21" type="ORF">CCV52592_1503</name>
</gene>
<evidence type="ECO:0000256" key="16">
    <source>
        <dbReference type="ARBA" id="ARBA00049209"/>
    </source>
</evidence>
<dbReference type="SUPFAM" id="SSF64153">
    <property type="entry name" value="YjeF N-terminal domain-like"/>
    <property type="match status" value="1"/>
</dbReference>
<keyword evidence="8 17" id="KW-0521">NADP</keyword>
<evidence type="ECO:0000256" key="13">
    <source>
        <dbReference type="ARBA" id="ARBA00023268"/>
    </source>
</evidence>
<dbReference type="GO" id="GO:0046496">
    <property type="term" value="P:nicotinamide nucleotide metabolic process"/>
    <property type="evidence" value="ECO:0007669"/>
    <property type="project" value="UniProtKB-UniRule"/>
</dbReference>
<evidence type="ECO:0000313" key="21">
    <source>
        <dbReference type="EMBL" id="EAU00589.1"/>
    </source>
</evidence>
<dbReference type="KEGG" id="ccv:CCV52592_1503"/>
<comment type="function">
    <text evidence="17">Catalyzes the dehydration of the S-form of NAD(P)HX at the expense of ADP, which is converted to AMP. Together with NAD(P)HX epimerase, which catalyzes the epimerization of the S- and R-forms, the enzyme allows the repair of both epimers of NAD(P)HX, a damaged form of NAD(P)H that is a result of enzymatic or heat-dependent hydration.</text>
</comment>
<keyword evidence="21" id="KW-0418">Kinase</keyword>
<evidence type="ECO:0000256" key="11">
    <source>
        <dbReference type="ARBA" id="ARBA00023235"/>
    </source>
</evidence>
<evidence type="ECO:0000256" key="12">
    <source>
        <dbReference type="ARBA" id="ARBA00023239"/>
    </source>
</evidence>
<comment type="cofactor">
    <cofactor evidence="18">
        <name>K(+)</name>
        <dbReference type="ChEBI" id="CHEBI:29103"/>
    </cofactor>
    <text evidence="18">Binds 1 potassium ion per subunit.</text>
</comment>
<evidence type="ECO:0000256" key="1">
    <source>
        <dbReference type="ARBA" id="ARBA00000013"/>
    </source>
</evidence>
<reference evidence="21" key="1">
    <citation type="submission" date="2016-07" db="EMBL/GenBank/DDBJ databases">
        <title>Comparative genomics of the Campylobacter concisus group.</title>
        <authorList>
            <person name="Miller W.G."/>
            <person name="Yee E."/>
            <person name="Chapman M.H."/>
            <person name="Huynh S."/>
            <person name="Bono J.L."/>
            <person name="On S.L.W."/>
            <person name="StLeger J."/>
            <person name="Foster G."/>
            <person name="Parker C.T."/>
        </authorList>
    </citation>
    <scope>NUCLEOTIDE SEQUENCE</scope>
    <source>
        <strain evidence="21">525.92</strain>
    </source>
</reference>
<keyword evidence="12 17" id="KW-0456">Lyase</keyword>
<keyword evidence="21" id="KW-0808">Transferase</keyword>
<dbReference type="InterPro" id="IPR029056">
    <property type="entry name" value="Ribokinase-like"/>
</dbReference>
<name>A7GW49_CAMC5</name>
<evidence type="ECO:0000256" key="10">
    <source>
        <dbReference type="ARBA" id="ARBA00023027"/>
    </source>
</evidence>
<comment type="catalytic activity">
    <reaction evidence="1 18">
        <text>(6R)-NADHX = (6S)-NADHX</text>
        <dbReference type="Rhea" id="RHEA:32215"/>
        <dbReference type="ChEBI" id="CHEBI:64074"/>
        <dbReference type="ChEBI" id="CHEBI:64075"/>
        <dbReference type="EC" id="5.1.99.6"/>
    </reaction>
</comment>
<dbReference type="HAMAP" id="MF_01965">
    <property type="entry name" value="NADHX_dehydratase"/>
    <property type="match status" value="1"/>
</dbReference>
<dbReference type="AlphaFoldDB" id="A7GW49"/>
<proteinExistence type="inferred from homology"/>
<dbReference type="Gene3D" id="3.40.50.10260">
    <property type="entry name" value="YjeF N-terminal domain"/>
    <property type="match status" value="1"/>
</dbReference>
<feature type="domain" description="YjeF N-terminal" evidence="20">
    <location>
        <begin position="8"/>
        <end position="202"/>
    </location>
</feature>
<keyword evidence="22" id="KW-1185">Reference proteome</keyword>
<feature type="domain" description="YjeF C-terminal" evidence="19">
    <location>
        <begin position="210"/>
        <end position="466"/>
    </location>
</feature>
<dbReference type="PANTHER" id="PTHR12592">
    <property type="entry name" value="ATP-DEPENDENT (S)-NAD(P)H-HYDRATE DEHYDRATASE FAMILY MEMBER"/>
    <property type="match status" value="1"/>
</dbReference>
<evidence type="ECO:0000256" key="8">
    <source>
        <dbReference type="ARBA" id="ARBA00022857"/>
    </source>
</evidence>
<evidence type="ECO:0000256" key="14">
    <source>
        <dbReference type="ARBA" id="ARBA00025153"/>
    </source>
</evidence>
<keyword evidence="7 17" id="KW-0067">ATP-binding</keyword>
<dbReference type="Pfam" id="PF03853">
    <property type="entry name" value="YjeF_N"/>
    <property type="match status" value="1"/>
</dbReference>
<dbReference type="GO" id="GO:0110051">
    <property type="term" value="P:metabolite repair"/>
    <property type="evidence" value="ECO:0007669"/>
    <property type="project" value="TreeGrafter"/>
</dbReference>
<dbReference type="SUPFAM" id="SSF53613">
    <property type="entry name" value="Ribokinase-like"/>
    <property type="match status" value="1"/>
</dbReference>
<dbReference type="EC" id="4.2.1.136" evidence="17"/>
<dbReference type="NCBIfam" id="TIGR00196">
    <property type="entry name" value="yjeF_cterm"/>
    <property type="match status" value="1"/>
</dbReference>
<dbReference type="GO" id="GO:0016301">
    <property type="term" value="F:kinase activity"/>
    <property type="evidence" value="ECO:0007669"/>
    <property type="project" value="UniProtKB-KW"/>
</dbReference>
<keyword evidence="10 17" id="KW-0520">NAD</keyword>
<comment type="function">
    <text evidence="14 18">Bifunctional enzyme that catalyzes the epimerization of the S- and R-forms of NAD(P)HX and the dehydration of the S-form of NAD(P)HX at the expense of ADP, which is converted to AMP. This allows the repair of both epimers of NAD(P)HX, a damaged form of NAD(P)H that is a result of enzymatic or heat-dependent hydration.</text>
</comment>
<dbReference type="NCBIfam" id="TIGR00197">
    <property type="entry name" value="yjeF_nterm"/>
    <property type="match status" value="1"/>
</dbReference>
<keyword evidence="5 18" id="KW-0479">Metal-binding</keyword>
<dbReference type="GO" id="GO:0052856">
    <property type="term" value="F:NAD(P)HX epimerase activity"/>
    <property type="evidence" value="ECO:0007669"/>
    <property type="project" value="UniProtKB-EC"/>
</dbReference>
<comment type="catalytic activity">
    <reaction evidence="2 18">
        <text>(6R)-NADPHX = (6S)-NADPHX</text>
        <dbReference type="Rhea" id="RHEA:32227"/>
        <dbReference type="ChEBI" id="CHEBI:64076"/>
        <dbReference type="ChEBI" id="CHEBI:64077"/>
        <dbReference type="EC" id="5.1.99.6"/>
    </reaction>
</comment>
<accession>A7GW49</accession>
<evidence type="ECO:0000256" key="5">
    <source>
        <dbReference type="ARBA" id="ARBA00022723"/>
    </source>
</evidence>
<evidence type="ECO:0000256" key="2">
    <source>
        <dbReference type="ARBA" id="ARBA00000909"/>
    </source>
</evidence>
<evidence type="ECO:0000256" key="7">
    <source>
        <dbReference type="ARBA" id="ARBA00022840"/>
    </source>
</evidence>
<dbReference type="GO" id="GO:0005524">
    <property type="term" value="F:ATP binding"/>
    <property type="evidence" value="ECO:0007669"/>
    <property type="project" value="UniProtKB-UniRule"/>
</dbReference>
<comment type="cofactor">
    <cofactor evidence="17">
        <name>Mg(2+)</name>
        <dbReference type="ChEBI" id="CHEBI:18420"/>
    </cofactor>
</comment>
<sequence>MKRLFESTAELDARASEKFGLGDEILMENAAASIANFIRKKFKKRTKILGVCGAGNNAADVFAALRMLALDYEASFYACEKELKPLAAKQCQRALEAGVREAGEIGEAACIIDGIFGSGLSRQLGASHIKTIEILNENKAYKIACDVPSGLNKQGAILGACVNADVTICMGARKIGLYSDAAKDYTGKILLARLGVSSKNFSVQSEDHLLTRRDMKLPFRGKNDTNKGDFGHVFVLAGEHKGAAMMAANAANAIGAGLVSVVSQSEISSLEENIMQAKSLSAKMNAGALGMGLGRQNCAGLALDELADKALVIDADMCYEPRVIELLRSNENIVITPHPKEFCSLLALADIAHIDIKTLQSDRFKFAREWSLKFKNVLLLKGANTIIAQNGRLYIMRHGTSALAKGGSGDVLSGLVAGLLAQGYSPLDAAVTASLAHALGARKFKKNDYALSPKNIIEGVKCLRKK</sequence>
<dbReference type="InterPro" id="IPR004443">
    <property type="entry name" value="YjeF_N_dom"/>
</dbReference>
<dbReference type="HOGENOM" id="CLU_024853_4_2_7"/>
<evidence type="ECO:0000259" key="19">
    <source>
        <dbReference type="PROSITE" id="PS51383"/>
    </source>
</evidence>
<keyword evidence="9 18" id="KW-0630">Potassium</keyword>
<dbReference type="PANTHER" id="PTHR12592:SF0">
    <property type="entry name" value="ATP-DEPENDENT (S)-NAD(P)H-HYDRATE DEHYDRATASE"/>
    <property type="match status" value="1"/>
</dbReference>
<dbReference type="STRING" id="360105.CCV52592_1503"/>
<evidence type="ECO:0000256" key="9">
    <source>
        <dbReference type="ARBA" id="ARBA00022958"/>
    </source>
</evidence>
<dbReference type="InterPro" id="IPR036652">
    <property type="entry name" value="YjeF_N_dom_sf"/>
</dbReference>
<dbReference type="GO" id="GO:0052855">
    <property type="term" value="F:ADP-dependent NAD(P)H-hydrate dehydratase activity"/>
    <property type="evidence" value="ECO:0007669"/>
    <property type="project" value="UniProtKB-UniRule"/>
</dbReference>
<feature type="binding site" evidence="17">
    <location>
        <position position="243"/>
    </location>
    <ligand>
        <name>(6S)-NADPHX</name>
        <dbReference type="ChEBI" id="CHEBI:64076"/>
    </ligand>
</feature>
<comment type="similarity">
    <text evidence="17">Belongs to the NnrD/CARKD family.</text>
</comment>
<feature type="binding site" evidence="17">
    <location>
        <begin position="381"/>
        <end position="385"/>
    </location>
    <ligand>
        <name>AMP</name>
        <dbReference type="ChEBI" id="CHEBI:456215"/>
    </ligand>
</feature>
<dbReference type="PROSITE" id="PS51385">
    <property type="entry name" value="YJEF_N"/>
    <property type="match status" value="1"/>
</dbReference>
<dbReference type="PROSITE" id="PS01050">
    <property type="entry name" value="YJEF_C_2"/>
    <property type="match status" value="1"/>
</dbReference>
<evidence type="ECO:0000256" key="15">
    <source>
        <dbReference type="ARBA" id="ARBA00048238"/>
    </source>
</evidence>
<keyword evidence="11 18" id="KW-0413">Isomerase</keyword>
<dbReference type="InterPro" id="IPR000631">
    <property type="entry name" value="CARKD"/>
</dbReference>
<comment type="subunit">
    <text evidence="17">Homotetramer.</text>
</comment>
<comment type="catalytic activity">
    <reaction evidence="15 17 18">
        <text>(6S)-NADHX + ADP = AMP + phosphate + NADH + H(+)</text>
        <dbReference type="Rhea" id="RHEA:32223"/>
        <dbReference type="ChEBI" id="CHEBI:15378"/>
        <dbReference type="ChEBI" id="CHEBI:43474"/>
        <dbReference type="ChEBI" id="CHEBI:57945"/>
        <dbReference type="ChEBI" id="CHEBI:64074"/>
        <dbReference type="ChEBI" id="CHEBI:456215"/>
        <dbReference type="ChEBI" id="CHEBI:456216"/>
        <dbReference type="EC" id="4.2.1.136"/>
    </reaction>
</comment>
<organism evidence="21 22">
    <name type="scientific">Campylobacter curvus (strain 525.92)</name>
    <dbReference type="NCBI Taxonomy" id="360105"/>
    <lineage>
        <taxon>Bacteria</taxon>
        <taxon>Pseudomonadati</taxon>
        <taxon>Campylobacterota</taxon>
        <taxon>Epsilonproteobacteria</taxon>
        <taxon>Campylobacterales</taxon>
        <taxon>Campylobacteraceae</taxon>
        <taxon>Campylobacter</taxon>
    </lineage>
</organism>
<dbReference type="PROSITE" id="PS51383">
    <property type="entry name" value="YJEF_C_3"/>
    <property type="match status" value="1"/>
</dbReference>
<evidence type="ECO:0000256" key="3">
    <source>
        <dbReference type="ARBA" id="ARBA00006001"/>
    </source>
</evidence>
<dbReference type="PIRSF" id="PIRSF017184">
    <property type="entry name" value="Nnr"/>
    <property type="match status" value="1"/>
</dbReference>
<evidence type="ECO:0000256" key="18">
    <source>
        <dbReference type="PIRNR" id="PIRNR017184"/>
    </source>
</evidence>
<evidence type="ECO:0000259" key="20">
    <source>
        <dbReference type="PROSITE" id="PS51385"/>
    </source>
</evidence>
<evidence type="ECO:0000256" key="6">
    <source>
        <dbReference type="ARBA" id="ARBA00022741"/>
    </source>
</evidence>
<keyword evidence="6 17" id="KW-0547">Nucleotide-binding</keyword>
<evidence type="ECO:0000256" key="17">
    <source>
        <dbReference type="HAMAP-Rule" id="MF_01965"/>
    </source>
</evidence>
<comment type="similarity">
    <text evidence="4 18">In the C-terminal section; belongs to the NnrD/CARKD family.</text>
</comment>
<evidence type="ECO:0000256" key="4">
    <source>
        <dbReference type="ARBA" id="ARBA00009524"/>
    </source>
</evidence>
<dbReference type="Proteomes" id="UP000006380">
    <property type="component" value="Chromosome"/>
</dbReference>
<keyword evidence="13" id="KW-0511">Multifunctional enzyme</keyword>
<protein>
    <recommendedName>
        <fullName evidence="17">ADP-dependent (S)-NAD(P)H-hydrate dehydratase</fullName>
        <ecNumber evidence="17">4.2.1.136</ecNumber>
    </recommendedName>
    <alternativeName>
        <fullName evidence="17">ADP-dependent NAD(P)HX dehydratase</fullName>
    </alternativeName>
</protein>
<comment type="similarity">
    <text evidence="3 18">In the N-terminal section; belongs to the NnrE/AIBP family.</text>
</comment>
<dbReference type="RefSeq" id="WP_011991712.1">
    <property type="nucleotide sequence ID" value="NC_009715.2"/>
</dbReference>
<dbReference type="EMBL" id="CP000767">
    <property type="protein sequence ID" value="EAU00589.1"/>
    <property type="molecule type" value="Genomic_DNA"/>
</dbReference>
<feature type="binding site" evidence="17">
    <location>
        <position position="292"/>
    </location>
    <ligand>
        <name>(6S)-NADPHX</name>
        <dbReference type="ChEBI" id="CHEBI:64076"/>
    </ligand>
</feature>
<comment type="catalytic activity">
    <reaction evidence="16 17 18">
        <text>(6S)-NADPHX + ADP = AMP + phosphate + NADPH + H(+)</text>
        <dbReference type="Rhea" id="RHEA:32235"/>
        <dbReference type="ChEBI" id="CHEBI:15378"/>
        <dbReference type="ChEBI" id="CHEBI:43474"/>
        <dbReference type="ChEBI" id="CHEBI:57783"/>
        <dbReference type="ChEBI" id="CHEBI:64076"/>
        <dbReference type="ChEBI" id="CHEBI:456215"/>
        <dbReference type="ChEBI" id="CHEBI:456216"/>
        <dbReference type="EC" id="4.2.1.136"/>
    </reaction>
</comment>
<dbReference type="OrthoDB" id="9806925at2"/>
<dbReference type="Pfam" id="PF01256">
    <property type="entry name" value="Carb_kinase"/>
    <property type="match status" value="1"/>
</dbReference>
<dbReference type="InterPro" id="IPR017953">
    <property type="entry name" value="Carbohydrate_kinase_pred_CS"/>
</dbReference>
<dbReference type="Gene3D" id="3.40.1190.20">
    <property type="match status" value="1"/>
</dbReference>